<evidence type="ECO:0000256" key="3">
    <source>
        <dbReference type="ARBA" id="ARBA00014537"/>
    </source>
</evidence>
<dbReference type="GO" id="GO:0030150">
    <property type="term" value="P:protein import into mitochondrial matrix"/>
    <property type="evidence" value="ECO:0007669"/>
    <property type="project" value="InterPro"/>
</dbReference>
<keyword evidence="5 12" id="KW-0812">Transmembrane</keyword>
<dbReference type="Pfam" id="PF08038">
    <property type="entry name" value="Tom7"/>
    <property type="match status" value="1"/>
</dbReference>
<evidence type="ECO:0000256" key="7">
    <source>
        <dbReference type="ARBA" id="ARBA00022927"/>
    </source>
</evidence>
<evidence type="ECO:0000256" key="9">
    <source>
        <dbReference type="ARBA" id="ARBA00023128"/>
    </source>
</evidence>
<keyword evidence="8 12" id="KW-1133">Transmembrane helix</keyword>
<accession>A0A9D4C3F2</accession>
<evidence type="ECO:0000256" key="1">
    <source>
        <dbReference type="ARBA" id="ARBA00004572"/>
    </source>
</evidence>
<keyword evidence="6" id="KW-1000">Mitochondrion outer membrane</keyword>
<evidence type="ECO:0000256" key="5">
    <source>
        <dbReference type="ARBA" id="ARBA00022692"/>
    </source>
</evidence>
<comment type="similarity">
    <text evidence="2">Belongs to the Tom7 family.</text>
</comment>
<keyword evidence="4" id="KW-0813">Transport</keyword>
<reference evidence="13" key="2">
    <citation type="submission" date="2020-11" db="EMBL/GenBank/DDBJ databases">
        <authorList>
            <person name="McCartney M.A."/>
            <person name="Auch B."/>
            <person name="Kono T."/>
            <person name="Mallez S."/>
            <person name="Becker A."/>
            <person name="Gohl D.M."/>
            <person name="Silverstein K.A.T."/>
            <person name="Koren S."/>
            <person name="Bechman K.B."/>
            <person name="Herman A."/>
            <person name="Abrahante J.E."/>
            <person name="Garbe J."/>
        </authorList>
    </citation>
    <scope>NUCLEOTIDE SEQUENCE</scope>
    <source>
        <strain evidence="13">Duluth1</strain>
        <tissue evidence="13">Whole animal</tissue>
    </source>
</reference>
<evidence type="ECO:0000256" key="4">
    <source>
        <dbReference type="ARBA" id="ARBA00022448"/>
    </source>
</evidence>
<comment type="subcellular location">
    <subcellularLocation>
        <location evidence="1">Mitochondrion outer membrane</location>
        <topology evidence="1">Single-pass membrane protein</topology>
    </subcellularLocation>
</comment>
<keyword evidence="7" id="KW-0653">Protein transport</keyword>
<reference evidence="13" key="1">
    <citation type="journal article" date="2019" name="bioRxiv">
        <title>The Genome of the Zebra Mussel, Dreissena polymorpha: A Resource for Invasive Species Research.</title>
        <authorList>
            <person name="McCartney M.A."/>
            <person name="Auch B."/>
            <person name="Kono T."/>
            <person name="Mallez S."/>
            <person name="Zhang Y."/>
            <person name="Obille A."/>
            <person name="Becker A."/>
            <person name="Abrahante J.E."/>
            <person name="Garbe J."/>
            <person name="Badalamenti J.P."/>
            <person name="Herman A."/>
            <person name="Mangelson H."/>
            <person name="Liachko I."/>
            <person name="Sullivan S."/>
            <person name="Sone E.D."/>
            <person name="Koren S."/>
            <person name="Silverstein K.A.T."/>
            <person name="Beckman K.B."/>
            <person name="Gohl D.M."/>
        </authorList>
    </citation>
    <scope>NUCLEOTIDE SEQUENCE</scope>
    <source>
        <strain evidence="13">Duluth1</strain>
        <tissue evidence="13">Whole animal</tissue>
    </source>
</reference>
<keyword evidence="9" id="KW-0496">Mitochondrion</keyword>
<evidence type="ECO:0000256" key="2">
    <source>
        <dbReference type="ARBA" id="ARBA00010917"/>
    </source>
</evidence>
<keyword evidence="14" id="KW-1185">Reference proteome</keyword>
<dbReference type="PANTHER" id="PTHR46722:SF1">
    <property type="entry name" value="MITOCHONDRIAL IMPORT RECEPTOR SUBUNIT TOM7 HOMOLOG"/>
    <property type="match status" value="1"/>
</dbReference>
<evidence type="ECO:0000256" key="6">
    <source>
        <dbReference type="ARBA" id="ARBA00022787"/>
    </source>
</evidence>
<protein>
    <recommendedName>
        <fullName evidence="3">Mitochondrial import receptor subunit TOM7 homolog</fullName>
    </recommendedName>
    <alternativeName>
        <fullName evidence="11">Translocase of outer membrane 7 kDa subunit homolog</fullName>
    </alternativeName>
</protein>
<dbReference type="GO" id="GO:0005742">
    <property type="term" value="C:mitochondrial outer membrane translocase complex"/>
    <property type="evidence" value="ECO:0007669"/>
    <property type="project" value="InterPro"/>
</dbReference>
<evidence type="ECO:0000256" key="12">
    <source>
        <dbReference type="SAM" id="Phobius"/>
    </source>
</evidence>
<dbReference type="AlphaFoldDB" id="A0A9D4C3F2"/>
<dbReference type="Proteomes" id="UP000828390">
    <property type="component" value="Unassembled WGS sequence"/>
</dbReference>
<evidence type="ECO:0000256" key="8">
    <source>
        <dbReference type="ARBA" id="ARBA00022989"/>
    </source>
</evidence>
<evidence type="ECO:0000256" key="11">
    <source>
        <dbReference type="ARBA" id="ARBA00032786"/>
    </source>
</evidence>
<keyword evidence="10 12" id="KW-0472">Membrane</keyword>
<name>A0A9D4C3F2_DREPO</name>
<dbReference type="EMBL" id="JAIWYP010000013">
    <property type="protein sequence ID" value="KAH3716407.1"/>
    <property type="molecule type" value="Genomic_DNA"/>
</dbReference>
<feature type="transmembrane region" description="Helical" evidence="12">
    <location>
        <begin position="12"/>
        <end position="36"/>
    </location>
</feature>
<dbReference type="GO" id="GO:1903955">
    <property type="term" value="P:positive regulation of protein targeting to mitochondrion"/>
    <property type="evidence" value="ECO:0007669"/>
    <property type="project" value="TreeGrafter"/>
</dbReference>
<comment type="caution">
    <text evidence="13">The sequence shown here is derived from an EMBL/GenBank/DDBJ whole genome shotgun (WGS) entry which is preliminary data.</text>
</comment>
<organism evidence="13 14">
    <name type="scientific">Dreissena polymorpha</name>
    <name type="common">Zebra mussel</name>
    <name type="synonym">Mytilus polymorpha</name>
    <dbReference type="NCBI Taxonomy" id="45954"/>
    <lineage>
        <taxon>Eukaryota</taxon>
        <taxon>Metazoa</taxon>
        <taxon>Spiralia</taxon>
        <taxon>Lophotrochozoa</taxon>
        <taxon>Mollusca</taxon>
        <taxon>Bivalvia</taxon>
        <taxon>Autobranchia</taxon>
        <taxon>Heteroconchia</taxon>
        <taxon>Euheterodonta</taxon>
        <taxon>Imparidentia</taxon>
        <taxon>Neoheterodontei</taxon>
        <taxon>Myida</taxon>
        <taxon>Dreissenoidea</taxon>
        <taxon>Dreissenidae</taxon>
        <taxon>Dreissena</taxon>
    </lineage>
</organism>
<proteinExistence type="inferred from homology"/>
<evidence type="ECO:0000256" key="10">
    <source>
        <dbReference type="ARBA" id="ARBA00023136"/>
    </source>
</evidence>
<sequence>MTKLTPETKQRISKLVGIAKTTFRYGFIPFVIYLGFKQGPDEGMPEMTVLSILW</sequence>
<dbReference type="PANTHER" id="PTHR46722">
    <property type="entry name" value="MITOCHONDRIAL IMPORT RECEPTOR SUBUNIT TOM7 HOMOLOG"/>
    <property type="match status" value="1"/>
</dbReference>
<evidence type="ECO:0000313" key="13">
    <source>
        <dbReference type="EMBL" id="KAH3716407.1"/>
    </source>
</evidence>
<gene>
    <name evidence="13" type="ORF">DPMN_059129</name>
</gene>
<dbReference type="InterPro" id="IPR012621">
    <property type="entry name" value="Tom7"/>
</dbReference>
<evidence type="ECO:0000313" key="14">
    <source>
        <dbReference type="Proteomes" id="UP000828390"/>
    </source>
</evidence>